<sequence>MIQFQLYIIFLLSFFVIFEAKSTNSGLQEIFMVKKAWESACPLLLSPSLGRYKESNVDLQAVHDAEAEMLRVEDQYLEEGVIGSENESFESYLLKTLKVNENAQKIVETLKNMPIADHFCNPFDFSLLIDNMNEPVTCEQVCLHCIPGSYPICYAKNRQFPGIARTCLCTYDSENPILSAAFALKSIPVPKIEASEQSNHHHSRHRGKSKRELLLNKIAKSILFL</sequence>
<evidence type="ECO:0000313" key="1">
    <source>
        <dbReference type="Proteomes" id="UP000887580"/>
    </source>
</evidence>
<proteinExistence type="predicted"/>
<accession>A0AC35G102</accession>
<reference evidence="2" key="1">
    <citation type="submission" date="2022-11" db="UniProtKB">
        <authorList>
            <consortium name="WormBaseParasite"/>
        </authorList>
    </citation>
    <scope>IDENTIFICATION</scope>
</reference>
<dbReference type="WBParaSite" id="PS1159_v2.g22827.t1">
    <property type="protein sequence ID" value="PS1159_v2.g22827.t1"/>
    <property type="gene ID" value="PS1159_v2.g22827"/>
</dbReference>
<protein>
    <submittedName>
        <fullName evidence="2">Uncharacterized protein</fullName>
    </submittedName>
</protein>
<name>A0AC35G102_9BILA</name>
<dbReference type="Proteomes" id="UP000887580">
    <property type="component" value="Unplaced"/>
</dbReference>
<organism evidence="1 2">
    <name type="scientific">Panagrolaimus sp. PS1159</name>
    <dbReference type="NCBI Taxonomy" id="55785"/>
    <lineage>
        <taxon>Eukaryota</taxon>
        <taxon>Metazoa</taxon>
        <taxon>Ecdysozoa</taxon>
        <taxon>Nematoda</taxon>
        <taxon>Chromadorea</taxon>
        <taxon>Rhabditida</taxon>
        <taxon>Tylenchina</taxon>
        <taxon>Panagrolaimomorpha</taxon>
        <taxon>Panagrolaimoidea</taxon>
        <taxon>Panagrolaimidae</taxon>
        <taxon>Panagrolaimus</taxon>
    </lineage>
</organism>
<evidence type="ECO:0000313" key="2">
    <source>
        <dbReference type="WBParaSite" id="PS1159_v2.g22827.t1"/>
    </source>
</evidence>